<evidence type="ECO:0000313" key="1">
    <source>
        <dbReference type="EMBL" id="RST89919.1"/>
    </source>
</evidence>
<dbReference type="Proteomes" id="UP000277864">
    <property type="component" value="Unassembled WGS sequence"/>
</dbReference>
<name>A0A3S0AEN8_9ENTE</name>
<protein>
    <submittedName>
        <fullName evidence="1">Uncharacterized protein</fullName>
    </submittedName>
</protein>
<comment type="caution">
    <text evidence="1">The sequence shown here is derived from an EMBL/GenBank/DDBJ whole genome shotgun (WGS) entry which is preliminary data.</text>
</comment>
<gene>
    <name evidence="1" type="ORF">C7P63_02240</name>
</gene>
<dbReference type="RefSeq" id="WP_125942532.1">
    <property type="nucleotide sequence ID" value="NZ_PXZH01000001.1"/>
</dbReference>
<organism evidence="1 2">
    <name type="scientific">Vagococcus humatus</name>
    <dbReference type="NCBI Taxonomy" id="1889241"/>
    <lineage>
        <taxon>Bacteria</taxon>
        <taxon>Bacillati</taxon>
        <taxon>Bacillota</taxon>
        <taxon>Bacilli</taxon>
        <taxon>Lactobacillales</taxon>
        <taxon>Enterococcaceae</taxon>
        <taxon>Vagococcus</taxon>
    </lineage>
</organism>
<evidence type="ECO:0000313" key="2">
    <source>
        <dbReference type="Proteomes" id="UP000277864"/>
    </source>
</evidence>
<accession>A0A3S0AEN8</accession>
<dbReference type="EMBL" id="PXZH01000001">
    <property type="protein sequence ID" value="RST89919.1"/>
    <property type="molecule type" value="Genomic_DNA"/>
</dbReference>
<proteinExistence type="predicted"/>
<dbReference type="AlphaFoldDB" id="A0A3S0AEN8"/>
<reference evidence="1 2" key="1">
    <citation type="submission" date="2018-03" db="EMBL/GenBank/DDBJ databases">
        <authorList>
            <person name="Gulvik C.A."/>
        </authorList>
    </citation>
    <scope>NUCLEOTIDE SEQUENCE [LARGE SCALE GENOMIC DNA]</scope>
    <source>
        <strain evidence="1 2">JCM 31581</strain>
    </source>
</reference>
<sequence length="269" mass="31435">MDLEKKEQRYQQMKTEQVFLVSQPESFLEYAEVKLSAGIQSNTMLVLDVMYRNKQHGLLINENASPIICQKTSKQLIGELDHHRFLLPKDVLKDLIKTVEGRSPYHCPYINSIYIFQPVDALDAPKNVWYNLYYLDALDKYQVNNQSLGTILCFTDQLQLALNRQLATVRQTVKKAINYVSFYYQFLGLLLEGEEMEVKVEVPNRLSALFARFSQAKESQPVYLEKNLLIKRWAELQFYLNKANCLPKLSLQEVADYYEQTSLSLFDEY</sequence>
<keyword evidence="2" id="KW-1185">Reference proteome</keyword>